<proteinExistence type="predicted"/>
<dbReference type="AlphaFoldDB" id="A0A2N0YY92"/>
<sequence length="59" mass="6770">MNDEKIIGLYWKSNLLRTRVSNEEIKTIKKWLSSAEIKILDLPLKTGLVAELMGKKQAL</sequence>
<gene>
    <name evidence="1" type="ORF">CWS01_18145</name>
</gene>
<dbReference type="EMBL" id="PISE01000045">
    <property type="protein sequence ID" value="PKG22222.1"/>
    <property type="molecule type" value="Genomic_DNA"/>
</dbReference>
<protein>
    <submittedName>
        <fullName evidence="1">Uncharacterized protein</fullName>
    </submittedName>
</protein>
<keyword evidence="2" id="KW-1185">Reference proteome</keyword>
<comment type="caution">
    <text evidence="1">The sequence shown here is derived from an EMBL/GenBank/DDBJ whole genome shotgun (WGS) entry which is preliminary data.</text>
</comment>
<name>A0A2N0YY92_9BACI</name>
<evidence type="ECO:0000313" key="1">
    <source>
        <dbReference type="EMBL" id="PKG22222.1"/>
    </source>
</evidence>
<reference evidence="1 2" key="1">
    <citation type="journal article" date="2003" name="Int. J. Syst. Evol. Microbiol.">
        <title>Bacillus nealsonii sp. nov., isolated from a spacecraft-assembly facility, whose spores are gamma-radiation resistant.</title>
        <authorList>
            <person name="Venkateswaran K."/>
            <person name="Kempf M."/>
            <person name="Chen F."/>
            <person name="Satomi M."/>
            <person name="Nicholson W."/>
            <person name="Kern R."/>
        </authorList>
    </citation>
    <scope>NUCLEOTIDE SEQUENCE [LARGE SCALE GENOMIC DNA]</scope>
    <source>
        <strain evidence="1 2">FO-92</strain>
    </source>
</reference>
<organism evidence="1 2">
    <name type="scientific">Niallia nealsonii</name>
    <dbReference type="NCBI Taxonomy" id="115979"/>
    <lineage>
        <taxon>Bacteria</taxon>
        <taxon>Bacillati</taxon>
        <taxon>Bacillota</taxon>
        <taxon>Bacilli</taxon>
        <taxon>Bacillales</taxon>
        <taxon>Bacillaceae</taxon>
        <taxon>Niallia</taxon>
    </lineage>
</organism>
<accession>A0A2N0YY92</accession>
<dbReference type="Proteomes" id="UP000233375">
    <property type="component" value="Unassembled WGS sequence"/>
</dbReference>
<evidence type="ECO:0000313" key="2">
    <source>
        <dbReference type="Proteomes" id="UP000233375"/>
    </source>
</evidence>